<gene>
    <name evidence="1" type="ORF">F7D14_05180</name>
</gene>
<dbReference type="AlphaFoldDB" id="A0A6B8M3I5"/>
<dbReference type="KEGG" id="mpar:F7D14_05180"/>
<sequence>MASFTFEYSRRGDAPLIAERIDVPNGAAIWCYVEVLALRVGESPGAFIRVTNEGGQAVVRTGVATALASIEQCPCGSCAVKEAARGGRIFNGDFQLSPCRSLGSCTCKSFTQTANVA</sequence>
<evidence type="ECO:0000313" key="1">
    <source>
        <dbReference type="EMBL" id="QGM96926.1"/>
    </source>
</evidence>
<dbReference type="RefSeq" id="WP_016921707.1">
    <property type="nucleotide sequence ID" value="NZ_CP044331.1"/>
</dbReference>
<reference evidence="1 2" key="1">
    <citation type="submission" date="2019-09" db="EMBL/GenBank/DDBJ databases">
        <title>Isolation and complete genome sequencing of Methylocystis species.</title>
        <authorList>
            <person name="Rumah B.L."/>
            <person name="Stead C.E."/>
            <person name="Stevens B.C."/>
            <person name="Minton N.P."/>
            <person name="Grosse-Honebrink A."/>
            <person name="Zhang Y."/>
        </authorList>
    </citation>
    <scope>NUCLEOTIDE SEQUENCE [LARGE SCALE GENOMIC DNA]</scope>
    <source>
        <strain evidence="1 2">BRCS2</strain>
    </source>
</reference>
<keyword evidence="2" id="KW-1185">Reference proteome</keyword>
<organism evidence="1 2">
    <name type="scientific">Methylocystis parvus</name>
    <dbReference type="NCBI Taxonomy" id="134"/>
    <lineage>
        <taxon>Bacteria</taxon>
        <taxon>Pseudomonadati</taxon>
        <taxon>Pseudomonadota</taxon>
        <taxon>Alphaproteobacteria</taxon>
        <taxon>Hyphomicrobiales</taxon>
        <taxon>Methylocystaceae</taxon>
        <taxon>Methylocystis</taxon>
    </lineage>
</organism>
<evidence type="ECO:0000313" key="2">
    <source>
        <dbReference type="Proteomes" id="UP000422569"/>
    </source>
</evidence>
<dbReference type="EMBL" id="CP044331">
    <property type="protein sequence ID" value="QGM96926.1"/>
    <property type="molecule type" value="Genomic_DNA"/>
</dbReference>
<name>A0A6B8M3I5_9HYPH</name>
<protein>
    <submittedName>
        <fullName evidence="1">Uncharacterized protein</fullName>
    </submittedName>
</protein>
<proteinExistence type="predicted"/>
<accession>A0A6B8M3I5</accession>
<dbReference type="Proteomes" id="UP000422569">
    <property type="component" value="Chromosome"/>
</dbReference>